<dbReference type="CDD" id="cd02440">
    <property type="entry name" value="AdoMet_MTases"/>
    <property type="match status" value="1"/>
</dbReference>
<dbReference type="PANTHER" id="PTHR36112">
    <property type="entry name" value="RIBOSOMAL RNA SMALL SUBUNIT METHYLTRANSFERASE J"/>
    <property type="match status" value="1"/>
</dbReference>
<accession>A0A382NVG8</accession>
<dbReference type="InterPro" id="IPR007536">
    <property type="entry name" value="16SrRNA_methylTrfase_J"/>
</dbReference>
<dbReference type="EMBL" id="UINC01103050">
    <property type="protein sequence ID" value="SVC65139.1"/>
    <property type="molecule type" value="Genomic_DNA"/>
</dbReference>
<dbReference type="SUPFAM" id="SSF53335">
    <property type="entry name" value="S-adenosyl-L-methionine-dependent methyltransferases"/>
    <property type="match status" value="1"/>
</dbReference>
<protein>
    <submittedName>
        <fullName evidence="1">Uncharacterized protein</fullName>
    </submittedName>
</protein>
<dbReference type="Gene3D" id="3.40.50.150">
    <property type="entry name" value="Vaccinia Virus protein VP39"/>
    <property type="match status" value="1"/>
</dbReference>
<dbReference type="AlphaFoldDB" id="A0A382NVG8"/>
<dbReference type="GO" id="GO:0008990">
    <property type="term" value="F:rRNA (guanine-N2-)-methyltransferase activity"/>
    <property type="evidence" value="ECO:0007669"/>
    <property type="project" value="InterPro"/>
</dbReference>
<gene>
    <name evidence="1" type="ORF">METZ01_LOCUS317993</name>
</gene>
<dbReference type="PANTHER" id="PTHR36112:SF1">
    <property type="entry name" value="RIBOSOMAL RNA SMALL SUBUNIT METHYLTRANSFERASE J"/>
    <property type="match status" value="1"/>
</dbReference>
<dbReference type="Pfam" id="PF04445">
    <property type="entry name" value="SAM_MT"/>
    <property type="match status" value="1"/>
</dbReference>
<sequence>MNQTIVKPVQAEANIRAGEIAARLGLPLTTGSVEGHRFVLEVAENQLAIRDLHQARTRPVSIRLLKPRAPGRGRDLLARATGRDSKTIFDATAGLGRDAAHLAWLGRKVTAVERSPVLAELLRDAVGSLGLGSGQGSITVHCGDSQLLLKKFPQADVVYLDPMFPGRGIHHAASRKELELLRGLVGCDPDAKALAKLAWTCAGRRMVVKRPRYAEPLAGAPDFVVAGRAIRYDVYLSVPQ</sequence>
<organism evidence="1">
    <name type="scientific">marine metagenome</name>
    <dbReference type="NCBI Taxonomy" id="408172"/>
    <lineage>
        <taxon>unclassified sequences</taxon>
        <taxon>metagenomes</taxon>
        <taxon>ecological metagenomes</taxon>
    </lineage>
</organism>
<name>A0A382NVG8_9ZZZZ</name>
<evidence type="ECO:0000313" key="1">
    <source>
        <dbReference type="EMBL" id="SVC65139.1"/>
    </source>
</evidence>
<proteinExistence type="inferred from homology"/>
<dbReference type="InterPro" id="IPR029063">
    <property type="entry name" value="SAM-dependent_MTases_sf"/>
</dbReference>
<dbReference type="HAMAP" id="MF_01523">
    <property type="entry name" value="16SrRNA_methyltr_J"/>
    <property type="match status" value="1"/>
</dbReference>
<reference evidence="1" key="1">
    <citation type="submission" date="2018-05" db="EMBL/GenBank/DDBJ databases">
        <authorList>
            <person name="Lanie J.A."/>
            <person name="Ng W.-L."/>
            <person name="Kazmierczak K.M."/>
            <person name="Andrzejewski T.M."/>
            <person name="Davidsen T.M."/>
            <person name="Wayne K.J."/>
            <person name="Tettelin H."/>
            <person name="Glass J.I."/>
            <person name="Rusch D."/>
            <person name="Podicherti R."/>
            <person name="Tsui H.-C.T."/>
            <person name="Winkler M.E."/>
        </authorList>
    </citation>
    <scope>NUCLEOTIDE SEQUENCE</scope>
</reference>